<accession>A0AAX2CNW5</accession>
<feature type="transmembrane region" description="Helical" evidence="1">
    <location>
        <begin position="6"/>
        <end position="27"/>
    </location>
</feature>
<evidence type="ECO:0000313" key="3">
    <source>
        <dbReference type="Proteomes" id="UP000242164"/>
    </source>
</evidence>
<keyword evidence="1" id="KW-0472">Membrane</keyword>
<dbReference type="EMBL" id="FMIK01000072">
    <property type="protein sequence ID" value="SCM08566.1"/>
    <property type="molecule type" value="Genomic_DNA"/>
</dbReference>
<keyword evidence="1" id="KW-1133">Transmembrane helix</keyword>
<reference evidence="2 3" key="1">
    <citation type="submission" date="2016-08" db="EMBL/GenBank/DDBJ databases">
        <authorList>
            <person name="Loux V."/>
            <person name="Rue O."/>
        </authorList>
    </citation>
    <scope>NUCLEOTIDE SEQUENCE [LARGE SCALE GENOMIC DNA]</scope>
    <source>
        <strain evidence="2 3">AFSSA_08CEB44bac</strain>
    </source>
</reference>
<evidence type="ECO:0000313" key="2">
    <source>
        <dbReference type="EMBL" id="SCM08566.1"/>
    </source>
</evidence>
<protein>
    <recommendedName>
        <fullName evidence="4">NADH dehydrogenase subunit 1</fullName>
    </recommendedName>
</protein>
<dbReference type="AlphaFoldDB" id="A0AAX2CNW5"/>
<proteinExistence type="predicted"/>
<dbReference type="Proteomes" id="UP000242164">
    <property type="component" value="Unassembled WGS sequence"/>
</dbReference>
<evidence type="ECO:0000256" key="1">
    <source>
        <dbReference type="SAM" id="Phobius"/>
    </source>
</evidence>
<comment type="caution">
    <text evidence="2">The sequence shown here is derived from an EMBL/GenBank/DDBJ whole genome shotgun (WGS) entry which is preliminary data.</text>
</comment>
<keyword evidence="1" id="KW-0812">Transmembrane</keyword>
<name>A0AAX2CNW5_9BACI</name>
<evidence type="ECO:0008006" key="4">
    <source>
        <dbReference type="Google" id="ProtNLM"/>
    </source>
</evidence>
<gene>
    <name evidence="2" type="ORF">BCB44BAC_04634</name>
</gene>
<sequence length="34" mass="3818">MSDLLIGYSFLFLPIIIIVAGCSFVRFGKELLKL</sequence>
<organism evidence="2 3">
    <name type="scientific">Bacillus cytotoxicus</name>
    <dbReference type="NCBI Taxonomy" id="580165"/>
    <lineage>
        <taxon>Bacteria</taxon>
        <taxon>Bacillati</taxon>
        <taxon>Bacillota</taxon>
        <taxon>Bacilli</taxon>
        <taxon>Bacillales</taxon>
        <taxon>Bacillaceae</taxon>
        <taxon>Bacillus</taxon>
        <taxon>Bacillus cereus group</taxon>
    </lineage>
</organism>